<comment type="similarity">
    <text evidence="2 12">Belongs to the peptidase M48B family.</text>
</comment>
<keyword evidence="9 12" id="KW-1133">Transmembrane helix</keyword>
<keyword evidence="6 12" id="KW-0479">Metal-binding</keyword>
<dbReference type="Gene3D" id="3.30.2010.10">
    <property type="entry name" value="Metalloproteases ('zincins'), catalytic domain"/>
    <property type="match status" value="1"/>
</dbReference>
<comment type="cofactor">
    <cofactor evidence="12">
        <name>Zn(2+)</name>
        <dbReference type="ChEBI" id="CHEBI:29105"/>
    </cofactor>
    <text evidence="12">Binds 1 zinc ion per subunit.</text>
</comment>
<protein>
    <recommendedName>
        <fullName evidence="12">Protease HtpX homolog</fullName>
        <ecNumber evidence="12">3.4.24.-</ecNumber>
    </recommendedName>
</protein>
<evidence type="ECO:0000256" key="12">
    <source>
        <dbReference type="HAMAP-Rule" id="MF_00188"/>
    </source>
</evidence>
<dbReference type="Proteomes" id="UP000606991">
    <property type="component" value="Unassembled WGS sequence"/>
</dbReference>
<evidence type="ECO:0000256" key="11">
    <source>
        <dbReference type="ARBA" id="ARBA00023136"/>
    </source>
</evidence>
<evidence type="ECO:0000256" key="2">
    <source>
        <dbReference type="ARBA" id="ARBA00009779"/>
    </source>
</evidence>
<name>A0A2W5Z4M2_9BACT</name>
<dbReference type="Pfam" id="PF01435">
    <property type="entry name" value="Peptidase_M48"/>
    <property type="match status" value="1"/>
</dbReference>
<dbReference type="EC" id="3.4.24.-" evidence="12"/>
<dbReference type="InterPro" id="IPR050083">
    <property type="entry name" value="HtpX_protease"/>
</dbReference>
<evidence type="ECO:0000256" key="9">
    <source>
        <dbReference type="ARBA" id="ARBA00022989"/>
    </source>
</evidence>
<feature type="transmembrane region" description="Helical" evidence="12">
    <location>
        <begin position="7"/>
        <end position="25"/>
    </location>
</feature>
<dbReference type="GO" id="GO:0004222">
    <property type="term" value="F:metalloendopeptidase activity"/>
    <property type="evidence" value="ECO:0007669"/>
    <property type="project" value="UniProtKB-UniRule"/>
</dbReference>
<reference evidence="15 16" key="1">
    <citation type="journal article" date="2017" name="Nature">
        <title>Atmospheric trace gases support primary production in Antarctic desert surface soil.</title>
        <authorList>
            <person name="Ji M."/>
            <person name="Greening C."/>
            <person name="Vanwonterghem I."/>
            <person name="Carere C.R."/>
            <person name="Bay S.K."/>
            <person name="Steen J.A."/>
            <person name="Montgomery K."/>
            <person name="Lines T."/>
            <person name="Beardall J."/>
            <person name="van Dorst J."/>
            <person name="Snape I."/>
            <person name="Stott M.B."/>
            <person name="Hugenholtz P."/>
            <person name="Ferrari B.C."/>
        </authorList>
    </citation>
    <scope>NUCLEOTIDE SEQUENCE [LARGE SCALE GENOMIC DNA]</scope>
    <source>
        <strain evidence="15">RRmetagenome_bin12</strain>
    </source>
</reference>
<dbReference type="EMBL" id="QHBU01000282">
    <property type="protein sequence ID" value="PZR77785.1"/>
    <property type="molecule type" value="Genomic_DNA"/>
</dbReference>
<keyword evidence="5 12" id="KW-0812">Transmembrane</keyword>
<evidence type="ECO:0000256" key="1">
    <source>
        <dbReference type="ARBA" id="ARBA00004651"/>
    </source>
</evidence>
<dbReference type="PANTHER" id="PTHR43221">
    <property type="entry name" value="PROTEASE HTPX"/>
    <property type="match status" value="1"/>
</dbReference>
<evidence type="ECO:0000256" key="8">
    <source>
        <dbReference type="ARBA" id="ARBA00022833"/>
    </source>
</evidence>
<dbReference type="InterPro" id="IPR001915">
    <property type="entry name" value="Peptidase_M48"/>
</dbReference>
<feature type="transmembrane region" description="Helical" evidence="12">
    <location>
        <begin position="31"/>
        <end position="48"/>
    </location>
</feature>
<feature type="domain" description="Peptidase M48" evidence="13">
    <location>
        <begin position="64"/>
        <end position="279"/>
    </location>
</feature>
<feature type="binding site" evidence="12">
    <location>
        <position position="135"/>
    </location>
    <ligand>
        <name>Zn(2+)</name>
        <dbReference type="ChEBI" id="CHEBI:29105"/>
        <note>catalytic</note>
    </ligand>
</feature>
<feature type="transmembrane region" description="Helical" evidence="12">
    <location>
        <begin position="147"/>
        <end position="169"/>
    </location>
</feature>
<evidence type="ECO:0000313" key="14">
    <source>
        <dbReference type="EMBL" id="MBJ7595237.1"/>
    </source>
</evidence>
<evidence type="ECO:0000256" key="4">
    <source>
        <dbReference type="ARBA" id="ARBA00022670"/>
    </source>
</evidence>
<evidence type="ECO:0000259" key="13">
    <source>
        <dbReference type="Pfam" id="PF01435"/>
    </source>
</evidence>
<comment type="subcellular location">
    <subcellularLocation>
        <location evidence="1 12">Cell membrane</location>
        <topology evidence="1 12">Multi-pass membrane protein</topology>
    </subcellularLocation>
</comment>
<feature type="binding site" evidence="12">
    <location>
        <position position="131"/>
    </location>
    <ligand>
        <name>Zn(2+)</name>
        <dbReference type="ChEBI" id="CHEBI:29105"/>
        <note>catalytic</note>
    </ligand>
</feature>
<accession>A0A934NAF5</accession>
<comment type="caution">
    <text evidence="15">The sequence shown here is derived from an EMBL/GenBank/DDBJ whole genome shotgun (WGS) entry which is preliminary data.</text>
</comment>
<keyword evidence="7 12" id="KW-0378">Hydrolase</keyword>
<evidence type="ECO:0000313" key="16">
    <source>
        <dbReference type="Proteomes" id="UP000248724"/>
    </source>
</evidence>
<evidence type="ECO:0000256" key="6">
    <source>
        <dbReference type="ARBA" id="ARBA00022723"/>
    </source>
</evidence>
<reference evidence="14 17" key="3">
    <citation type="submission" date="2020-10" db="EMBL/GenBank/DDBJ databases">
        <title>Ca. Dormibacterota MAGs.</title>
        <authorList>
            <person name="Montgomery K."/>
        </authorList>
    </citation>
    <scope>NUCLEOTIDE SEQUENCE [LARGE SCALE GENOMIC DNA]</scope>
    <source>
        <strain evidence="14">SC8812_S17_18</strain>
    </source>
</reference>
<dbReference type="EMBL" id="JAEKNS010000107">
    <property type="protein sequence ID" value="MBJ7595237.1"/>
    <property type="molecule type" value="Genomic_DNA"/>
</dbReference>
<evidence type="ECO:0000256" key="3">
    <source>
        <dbReference type="ARBA" id="ARBA00022475"/>
    </source>
</evidence>
<feature type="active site" evidence="12">
    <location>
        <position position="132"/>
    </location>
</feature>
<evidence type="ECO:0000313" key="17">
    <source>
        <dbReference type="Proteomes" id="UP000606991"/>
    </source>
</evidence>
<feature type="binding site" evidence="12">
    <location>
        <position position="204"/>
    </location>
    <ligand>
        <name>Zn(2+)</name>
        <dbReference type="ChEBI" id="CHEBI:29105"/>
        <note>catalytic</note>
    </ligand>
</feature>
<reference evidence="15" key="2">
    <citation type="submission" date="2018-05" db="EMBL/GenBank/DDBJ databases">
        <authorList>
            <person name="Ferrari B."/>
        </authorList>
    </citation>
    <scope>NUCLEOTIDE SEQUENCE</scope>
    <source>
        <strain evidence="15">RRmetagenome_bin12</strain>
    </source>
</reference>
<evidence type="ECO:0000313" key="15">
    <source>
        <dbReference type="EMBL" id="PZR77785.1"/>
    </source>
</evidence>
<dbReference type="RefSeq" id="WP_337312163.1">
    <property type="nucleotide sequence ID" value="NZ_JAEKNS010000107.1"/>
</dbReference>
<gene>
    <name evidence="12" type="primary">htpX</name>
    <name evidence="15" type="ORF">DLM65_14880</name>
    <name evidence="14" type="ORF">JF886_10325</name>
</gene>
<dbReference type="HAMAP" id="MF_00188">
    <property type="entry name" value="Pept_M48_protease_HtpX"/>
    <property type="match status" value="1"/>
</dbReference>
<keyword evidence="11 12" id="KW-0472">Membrane</keyword>
<dbReference type="PANTHER" id="PTHR43221:SF1">
    <property type="entry name" value="PROTEASE HTPX"/>
    <property type="match status" value="1"/>
</dbReference>
<dbReference type="GO" id="GO:0005886">
    <property type="term" value="C:plasma membrane"/>
    <property type="evidence" value="ECO:0007669"/>
    <property type="project" value="UniProtKB-SubCell"/>
</dbReference>
<dbReference type="Proteomes" id="UP000248724">
    <property type="component" value="Unassembled WGS sequence"/>
</dbReference>
<feature type="transmembrane region" description="Helical" evidence="12">
    <location>
        <begin position="175"/>
        <end position="199"/>
    </location>
</feature>
<dbReference type="InterPro" id="IPR022919">
    <property type="entry name" value="Pept_M48_protease_HtpX"/>
</dbReference>
<dbReference type="GO" id="GO:0008270">
    <property type="term" value="F:zinc ion binding"/>
    <property type="evidence" value="ECO:0007669"/>
    <property type="project" value="UniProtKB-UniRule"/>
</dbReference>
<sequence length="283" mass="30098">MWQNIKTTLLLALLDALFLIVGGLIGRGTGLIVAAVIALAVNGIAYWKSDAIAVRAARAVEVTPEQAPELHQMVAELAAAAGMTKPRVYISDDPSPNAFATGRNPEHAAVCCTTGILNLCSAREMRGVLSHELSHVRNRDILTASTAATLALGISIIAQIAQFSLFFFGNEEESAGQVLVTLLVAFLAAPAAAIIQLAISRSREYEADHDGAVLSHDPLALADALRKLEARTAQVPMQVAPALAPLYIVNPFGNRRASLAALFSTHPPLEERVARLERMAQGR</sequence>
<dbReference type="AlphaFoldDB" id="A0A2W5Z4M2"/>
<keyword evidence="10 12" id="KW-0482">Metalloprotease</keyword>
<organism evidence="15 16">
    <name type="scientific">Candidatus Aeolococcus gillhamiae</name>
    <dbReference type="NCBI Taxonomy" id="3127015"/>
    <lineage>
        <taxon>Bacteria</taxon>
        <taxon>Bacillati</taxon>
        <taxon>Candidatus Dormiibacterota</taxon>
        <taxon>Candidatus Dormibacteria</taxon>
        <taxon>Candidatus Aeolococcales</taxon>
        <taxon>Candidatus Aeolococcaceae</taxon>
        <taxon>Candidatus Aeolococcus</taxon>
    </lineage>
</organism>
<evidence type="ECO:0000256" key="10">
    <source>
        <dbReference type="ARBA" id="ARBA00023049"/>
    </source>
</evidence>
<keyword evidence="8 12" id="KW-0862">Zinc</keyword>
<evidence type="ECO:0000256" key="7">
    <source>
        <dbReference type="ARBA" id="ARBA00022801"/>
    </source>
</evidence>
<accession>A0A2W5Z4M2</accession>
<keyword evidence="3 12" id="KW-1003">Cell membrane</keyword>
<keyword evidence="4 12" id="KW-0645">Protease</keyword>
<dbReference type="GO" id="GO:0006508">
    <property type="term" value="P:proteolysis"/>
    <property type="evidence" value="ECO:0007669"/>
    <property type="project" value="UniProtKB-KW"/>
</dbReference>
<evidence type="ECO:0000256" key="5">
    <source>
        <dbReference type="ARBA" id="ARBA00022692"/>
    </source>
</evidence>
<proteinExistence type="inferred from homology"/>